<dbReference type="PROSITE" id="PS50928">
    <property type="entry name" value="ABC_TM1"/>
    <property type="match status" value="1"/>
</dbReference>
<dbReference type="RefSeq" id="WP_006608602.1">
    <property type="nucleotide sequence ID" value="NZ_AFXA01000009.1"/>
</dbReference>
<reference evidence="9 10" key="1">
    <citation type="journal article" date="2013" name="Genome Announc.">
        <title>Genome Sequence of Mycoplasma columbinum Strain SF7.</title>
        <authorList>
            <person name="Guo Z."/>
            <person name="Xu X."/>
            <person name="Zheng Q."/>
            <person name="Li T."/>
            <person name="Kuang S."/>
            <person name="Zhang Z."/>
            <person name="Chen Y."/>
            <person name="Lu X."/>
            <person name="Zhou R."/>
            <person name="Bi D."/>
            <person name="Jin H."/>
        </authorList>
    </citation>
    <scope>NUCLEOTIDE SEQUENCE [LARGE SCALE GENOMIC DNA]</scope>
    <source>
        <strain evidence="9 10">SF7</strain>
    </source>
</reference>
<feature type="transmembrane region" description="Helical" evidence="7">
    <location>
        <begin position="290"/>
        <end position="309"/>
    </location>
</feature>
<comment type="subcellular location">
    <subcellularLocation>
        <location evidence="1">Cell membrane</location>
        <topology evidence="1">Multi-pass membrane protein</topology>
    </subcellularLocation>
</comment>
<keyword evidence="5 7" id="KW-1133">Transmembrane helix</keyword>
<feature type="domain" description="ABC transmembrane type-1" evidence="8">
    <location>
        <begin position="107"/>
        <end position="309"/>
    </location>
</feature>
<evidence type="ECO:0000259" key="8">
    <source>
        <dbReference type="PROSITE" id="PS50928"/>
    </source>
</evidence>
<comment type="caution">
    <text evidence="9">The sequence shown here is derived from an EMBL/GenBank/DDBJ whole genome shotgun (WGS) entry which is preliminary data.</text>
</comment>
<evidence type="ECO:0000256" key="2">
    <source>
        <dbReference type="ARBA" id="ARBA00022448"/>
    </source>
</evidence>
<evidence type="ECO:0000256" key="5">
    <source>
        <dbReference type="ARBA" id="ARBA00022989"/>
    </source>
</evidence>
<dbReference type="EMBL" id="AFXA01000009">
    <property type="protein sequence ID" value="EGV00331.1"/>
    <property type="molecule type" value="Genomic_DNA"/>
</dbReference>
<keyword evidence="3" id="KW-1003">Cell membrane</keyword>
<feature type="transmembrane region" description="Helical" evidence="7">
    <location>
        <begin position="103"/>
        <end position="130"/>
    </location>
</feature>
<feature type="transmembrane region" description="Helical" evidence="7">
    <location>
        <begin position="179"/>
        <end position="204"/>
    </location>
</feature>
<gene>
    <name evidence="9" type="ORF">MCSF7_00959</name>
</gene>
<feature type="transmembrane region" description="Helical" evidence="7">
    <location>
        <begin position="44"/>
        <end position="67"/>
    </location>
</feature>
<evidence type="ECO:0000256" key="6">
    <source>
        <dbReference type="ARBA" id="ARBA00023136"/>
    </source>
</evidence>
<dbReference type="CDD" id="cd06261">
    <property type="entry name" value="TM_PBP2"/>
    <property type="match status" value="1"/>
</dbReference>
<protein>
    <submittedName>
        <fullName evidence="9">ABC transporter permease protein</fullName>
    </submittedName>
</protein>
<keyword evidence="4 7" id="KW-0812">Transmembrane</keyword>
<evidence type="ECO:0000313" key="10">
    <source>
        <dbReference type="Proteomes" id="UP000004978"/>
    </source>
</evidence>
<evidence type="ECO:0000313" key="9">
    <source>
        <dbReference type="EMBL" id="EGV00331.1"/>
    </source>
</evidence>
<name>F9UJY5_9BACT</name>
<dbReference type="PANTHER" id="PTHR43744">
    <property type="entry name" value="ABC TRANSPORTER PERMEASE PROTEIN MG189-RELATED-RELATED"/>
    <property type="match status" value="1"/>
</dbReference>
<organism evidence="9 10">
    <name type="scientific">Mycoplasmopsis columbina SF7</name>
    <dbReference type="NCBI Taxonomy" id="1037410"/>
    <lineage>
        <taxon>Bacteria</taxon>
        <taxon>Bacillati</taxon>
        <taxon>Mycoplasmatota</taxon>
        <taxon>Mycoplasmoidales</taxon>
        <taxon>Metamycoplasmataceae</taxon>
        <taxon>Mycoplasmopsis</taxon>
    </lineage>
</organism>
<evidence type="ECO:0000256" key="7">
    <source>
        <dbReference type="SAM" id="Phobius"/>
    </source>
</evidence>
<dbReference type="Proteomes" id="UP000004978">
    <property type="component" value="Unassembled WGS sequence"/>
</dbReference>
<evidence type="ECO:0000256" key="1">
    <source>
        <dbReference type="ARBA" id="ARBA00004651"/>
    </source>
</evidence>
<keyword evidence="2" id="KW-0813">Transport</keyword>
<dbReference type="SUPFAM" id="SSF161098">
    <property type="entry name" value="MetI-like"/>
    <property type="match status" value="1"/>
</dbReference>
<dbReference type="InterPro" id="IPR000515">
    <property type="entry name" value="MetI-like"/>
</dbReference>
<accession>F9UJY5</accession>
<proteinExistence type="predicted"/>
<feature type="transmembrane region" description="Helical" evidence="7">
    <location>
        <begin position="142"/>
        <end position="159"/>
    </location>
</feature>
<evidence type="ECO:0000256" key="4">
    <source>
        <dbReference type="ARBA" id="ARBA00022692"/>
    </source>
</evidence>
<dbReference type="GO" id="GO:0005886">
    <property type="term" value="C:plasma membrane"/>
    <property type="evidence" value="ECO:0007669"/>
    <property type="project" value="UniProtKB-SubCell"/>
</dbReference>
<keyword evidence="10" id="KW-1185">Reference proteome</keyword>
<dbReference type="eggNOG" id="COG0395">
    <property type="taxonomic scope" value="Bacteria"/>
</dbReference>
<dbReference type="AlphaFoldDB" id="F9UJY5"/>
<feature type="transmembrane region" description="Helical" evidence="7">
    <location>
        <begin position="225"/>
        <end position="247"/>
    </location>
</feature>
<dbReference type="PANTHER" id="PTHR43744:SF12">
    <property type="entry name" value="ABC TRANSPORTER PERMEASE PROTEIN MG189-RELATED"/>
    <property type="match status" value="1"/>
</dbReference>
<sequence>MFETKLKIHKWWLNIKLKRNRDKTAEQVKESDFFASSVSFVLKLLILCFFGLIILFPFFFMLMLAVFPREQAEALKVDPTIFPKQWDWSNFVKAWNGSDSSSYFTSFGITFLNVLFSIFAKTLITMLGGYAFSIKKWKGKEFLWSVLIALLVLPEVALLSGQYRIIAEWHNAYQVNDNFFGLTVVLAVPFVASVFSALMFRTAFESIPSRIKEVATVDGAVGVKYFFKIAAPMVTPTTLTVIILTALSSWNSYLWPSLVANGNIKVLSVWLFEIGQDKTDPTNIITLQNIKMAGSILAILPMFVFYLLFRKRIMGAISRQGSTIKG</sequence>
<dbReference type="InterPro" id="IPR035906">
    <property type="entry name" value="MetI-like_sf"/>
</dbReference>
<keyword evidence="6 7" id="KW-0472">Membrane</keyword>
<dbReference type="STRING" id="1037410.MCSF7_00959"/>
<evidence type="ECO:0000256" key="3">
    <source>
        <dbReference type="ARBA" id="ARBA00022475"/>
    </source>
</evidence>
<dbReference type="Gene3D" id="1.10.3720.10">
    <property type="entry name" value="MetI-like"/>
    <property type="match status" value="1"/>
</dbReference>
<dbReference type="GO" id="GO:0055085">
    <property type="term" value="P:transmembrane transport"/>
    <property type="evidence" value="ECO:0007669"/>
    <property type="project" value="InterPro"/>
</dbReference>